<evidence type="ECO:0008006" key="4">
    <source>
        <dbReference type="Google" id="ProtNLM"/>
    </source>
</evidence>
<evidence type="ECO:0000256" key="1">
    <source>
        <dbReference type="SAM" id="SignalP"/>
    </source>
</evidence>
<dbReference type="EMBL" id="BLXT01003724">
    <property type="protein sequence ID" value="GFO03298.1"/>
    <property type="molecule type" value="Genomic_DNA"/>
</dbReference>
<gene>
    <name evidence="2" type="ORF">PoB_002980300</name>
</gene>
<evidence type="ECO:0000313" key="3">
    <source>
        <dbReference type="Proteomes" id="UP000735302"/>
    </source>
</evidence>
<protein>
    <recommendedName>
        <fullName evidence="4">Hydrophobin</fullName>
    </recommendedName>
</protein>
<feature type="signal peptide" evidence="1">
    <location>
        <begin position="1"/>
        <end position="31"/>
    </location>
</feature>
<proteinExistence type="predicted"/>
<comment type="caution">
    <text evidence="2">The sequence shown here is derived from an EMBL/GenBank/DDBJ whole genome shotgun (WGS) entry which is preliminary data.</text>
</comment>
<name>A0AAV4A9I6_9GAST</name>
<dbReference type="AlphaFoldDB" id="A0AAV4A9I6"/>
<keyword evidence="3" id="KW-1185">Reference proteome</keyword>
<sequence length="92" mass="9576">MFFNRVSLSTWLPHGLAAIACLSVLFALVSCQTPAPAGSSISQTCGQVCVQGCDIMNQILSIFSVFLGPVAPFISTGFSVCTQGCGVICGWL</sequence>
<feature type="chain" id="PRO_5043797476" description="Hydrophobin" evidence="1">
    <location>
        <begin position="32"/>
        <end position="92"/>
    </location>
</feature>
<organism evidence="2 3">
    <name type="scientific">Plakobranchus ocellatus</name>
    <dbReference type="NCBI Taxonomy" id="259542"/>
    <lineage>
        <taxon>Eukaryota</taxon>
        <taxon>Metazoa</taxon>
        <taxon>Spiralia</taxon>
        <taxon>Lophotrochozoa</taxon>
        <taxon>Mollusca</taxon>
        <taxon>Gastropoda</taxon>
        <taxon>Heterobranchia</taxon>
        <taxon>Euthyneura</taxon>
        <taxon>Panpulmonata</taxon>
        <taxon>Sacoglossa</taxon>
        <taxon>Placobranchoidea</taxon>
        <taxon>Plakobranchidae</taxon>
        <taxon>Plakobranchus</taxon>
    </lineage>
</organism>
<dbReference type="PROSITE" id="PS51257">
    <property type="entry name" value="PROKAR_LIPOPROTEIN"/>
    <property type="match status" value="1"/>
</dbReference>
<accession>A0AAV4A9I6</accession>
<dbReference type="Proteomes" id="UP000735302">
    <property type="component" value="Unassembled WGS sequence"/>
</dbReference>
<reference evidence="2 3" key="1">
    <citation type="journal article" date="2021" name="Elife">
        <title>Chloroplast acquisition without the gene transfer in kleptoplastic sea slugs, Plakobranchus ocellatus.</title>
        <authorList>
            <person name="Maeda T."/>
            <person name="Takahashi S."/>
            <person name="Yoshida T."/>
            <person name="Shimamura S."/>
            <person name="Takaki Y."/>
            <person name="Nagai Y."/>
            <person name="Toyoda A."/>
            <person name="Suzuki Y."/>
            <person name="Arimoto A."/>
            <person name="Ishii H."/>
            <person name="Satoh N."/>
            <person name="Nishiyama T."/>
            <person name="Hasebe M."/>
            <person name="Maruyama T."/>
            <person name="Minagawa J."/>
            <person name="Obokata J."/>
            <person name="Shigenobu S."/>
        </authorList>
    </citation>
    <scope>NUCLEOTIDE SEQUENCE [LARGE SCALE GENOMIC DNA]</scope>
</reference>
<evidence type="ECO:0000313" key="2">
    <source>
        <dbReference type="EMBL" id="GFO03298.1"/>
    </source>
</evidence>
<keyword evidence="1" id="KW-0732">Signal</keyword>